<dbReference type="Proteomes" id="UP000281594">
    <property type="component" value="Unassembled WGS sequence"/>
</dbReference>
<dbReference type="RefSeq" id="WP_121824550.1">
    <property type="nucleotide sequence ID" value="NC_022785.1"/>
</dbReference>
<sequence>MTDLKWRKSSFSTDVGAHCMELFTTSDGIRIRESDEPEAVIRTPPAALGVLIRAIKTGRLDRAFRARAGFQVQASSRALRAIEQRGRGQGTQGALPTAGPVGACAATATAPGGRCQSGARPGGTAPPGAPSENT</sequence>
<dbReference type="EMBL" id="QYCY01000001">
    <property type="protein sequence ID" value="RLV80521.1"/>
    <property type="molecule type" value="Genomic_DNA"/>
</dbReference>
<protein>
    <submittedName>
        <fullName evidence="3">DUF397 domain-containing protein</fullName>
    </submittedName>
</protein>
<evidence type="ECO:0000256" key="1">
    <source>
        <dbReference type="SAM" id="MobiDB-lite"/>
    </source>
</evidence>
<evidence type="ECO:0000313" key="3">
    <source>
        <dbReference type="EMBL" id="RLV80521.1"/>
    </source>
</evidence>
<name>A0A3L8RLB2_STRRN</name>
<reference evidence="3 4" key="1">
    <citation type="journal article" date="2018" name="J. Biol. Chem.">
        <title>Discovery of the actinoplanic acid pathway in Streptomyces rapamycinicus reveals a genetically conserved synergism with rapamycin.</title>
        <authorList>
            <person name="Mrak P."/>
            <person name="Krastel P."/>
            <person name="Pivk Lukancic P."/>
            <person name="Tao J."/>
            <person name="Pistorius D."/>
            <person name="Moore C.M."/>
        </authorList>
    </citation>
    <scope>NUCLEOTIDE SEQUENCE [LARGE SCALE GENOMIC DNA]</scope>
    <source>
        <strain evidence="3 4">NRRL 5491</strain>
    </source>
</reference>
<evidence type="ECO:0000259" key="2">
    <source>
        <dbReference type="Pfam" id="PF04149"/>
    </source>
</evidence>
<dbReference type="InterPro" id="IPR007278">
    <property type="entry name" value="DUF397"/>
</dbReference>
<feature type="region of interest" description="Disordered" evidence="1">
    <location>
        <begin position="83"/>
        <end position="134"/>
    </location>
</feature>
<dbReference type="AlphaFoldDB" id="A0A3L8RLB2"/>
<gene>
    <name evidence="3" type="ORF">D3C57_119090</name>
</gene>
<dbReference type="Pfam" id="PF04149">
    <property type="entry name" value="DUF397"/>
    <property type="match status" value="1"/>
</dbReference>
<feature type="domain" description="DUF397" evidence="2">
    <location>
        <begin position="4"/>
        <end position="56"/>
    </location>
</feature>
<accession>A0A3L8RLB2</accession>
<proteinExistence type="predicted"/>
<evidence type="ECO:0000313" key="4">
    <source>
        <dbReference type="Proteomes" id="UP000281594"/>
    </source>
</evidence>
<organism evidence="3 4">
    <name type="scientific">Streptomyces rapamycinicus (strain ATCC 29253 / DSM 41530 / NRRL 5491 / AYB-994)</name>
    <name type="common">Streptomyces hygroscopicus (strain ATCC 29253)</name>
    <dbReference type="NCBI Taxonomy" id="1343740"/>
    <lineage>
        <taxon>Bacteria</taxon>
        <taxon>Bacillati</taxon>
        <taxon>Actinomycetota</taxon>
        <taxon>Actinomycetes</taxon>
        <taxon>Kitasatosporales</taxon>
        <taxon>Streptomycetaceae</taxon>
        <taxon>Streptomyces</taxon>
        <taxon>Streptomyces violaceusniger group</taxon>
    </lineage>
</organism>
<comment type="caution">
    <text evidence="3">The sequence shown here is derived from an EMBL/GenBank/DDBJ whole genome shotgun (WGS) entry which is preliminary data.</text>
</comment>
<feature type="compositionally biased region" description="Low complexity" evidence="1">
    <location>
        <begin position="96"/>
        <end position="123"/>
    </location>
</feature>